<dbReference type="RefSeq" id="YP_004322160.1">
    <property type="nucleotide sequence ID" value="NC_015279.1"/>
</dbReference>
<name>E3SIP8_9CAUD</name>
<keyword evidence="3" id="KW-1185">Reference proteome</keyword>
<dbReference type="GeneID" id="10326636"/>
<sequence>MALENATVLENLQKQRVEIEQQLETLRTTYLKVLGAIDALSQIEEANAEPEPEPETEEEASEEE</sequence>
<gene>
    <name evidence="2" type="ORF">SSM2_002</name>
</gene>
<dbReference type="Proteomes" id="UP000006524">
    <property type="component" value="Segment"/>
</dbReference>
<evidence type="ECO:0000313" key="3">
    <source>
        <dbReference type="Proteomes" id="UP000006524"/>
    </source>
</evidence>
<evidence type="ECO:0000256" key="1">
    <source>
        <dbReference type="SAM" id="MobiDB-lite"/>
    </source>
</evidence>
<proteinExistence type="predicted"/>
<protein>
    <submittedName>
        <fullName evidence="2">Uncharacterized protein</fullName>
    </submittedName>
</protein>
<dbReference type="KEGG" id="vg:10326636"/>
<reference evidence="2 3" key="1">
    <citation type="journal article" date="2010" name="Environ. Microbiol.">
        <title>Genomic analysis of oceanic cyanobacterial myoviruses compared with T4-like myoviruses from diverse hosts and environments.</title>
        <authorList>
            <person name="Sullivan M.B."/>
            <person name="Huang K.H."/>
            <person name="Ignacio-Espinoza J.C."/>
            <person name="Berlin A.M."/>
            <person name="Kelly L."/>
            <person name="Weigele P.R."/>
            <person name="DeFrancesco A.S."/>
            <person name="Kern S.E."/>
            <person name="Thompson L.R."/>
            <person name="Young S."/>
            <person name="Yandava C."/>
            <person name="Fu R."/>
            <person name="Krastins B."/>
            <person name="Chase M."/>
            <person name="Sarracino D."/>
            <person name="Osburne M.S."/>
            <person name="Henn M.R."/>
            <person name="Chisholm S.W."/>
        </authorList>
    </citation>
    <scope>NUCLEOTIDE SEQUENCE [LARGE SCALE GENOMIC DNA]</scope>
    <source>
        <strain evidence="2">8017-1</strain>
    </source>
</reference>
<dbReference type="EMBL" id="GU071095">
    <property type="protein sequence ID" value="ADO97346.1"/>
    <property type="molecule type" value="Genomic_DNA"/>
</dbReference>
<feature type="compositionally biased region" description="Acidic residues" evidence="1">
    <location>
        <begin position="46"/>
        <end position="64"/>
    </location>
</feature>
<organism evidence="2 3">
    <name type="scientific">Synechococcus phage S-SM2</name>
    <dbReference type="NCBI Taxonomy" id="444860"/>
    <lineage>
        <taxon>Viruses</taxon>
        <taxon>Duplodnaviria</taxon>
        <taxon>Heunggongvirae</taxon>
        <taxon>Uroviricota</taxon>
        <taxon>Caudoviricetes</taxon>
        <taxon>Pantevenvirales</taxon>
        <taxon>Kyanoviridae</taxon>
        <taxon>Nilusvirus</taxon>
        <taxon>Nilusvirus ssm2</taxon>
    </lineage>
</organism>
<feature type="region of interest" description="Disordered" evidence="1">
    <location>
        <begin position="42"/>
        <end position="64"/>
    </location>
</feature>
<accession>E3SIP8</accession>
<evidence type="ECO:0000313" key="2">
    <source>
        <dbReference type="EMBL" id="ADO97346.1"/>
    </source>
</evidence>